<proteinExistence type="predicted"/>
<evidence type="ECO:0000313" key="1">
    <source>
        <dbReference type="EMBL" id="CAK9201488.1"/>
    </source>
</evidence>
<organism evidence="1 2">
    <name type="scientific">Sphagnum troendelagicum</name>
    <dbReference type="NCBI Taxonomy" id="128251"/>
    <lineage>
        <taxon>Eukaryota</taxon>
        <taxon>Viridiplantae</taxon>
        <taxon>Streptophyta</taxon>
        <taxon>Embryophyta</taxon>
        <taxon>Bryophyta</taxon>
        <taxon>Sphagnophytina</taxon>
        <taxon>Sphagnopsida</taxon>
        <taxon>Sphagnales</taxon>
        <taxon>Sphagnaceae</taxon>
        <taxon>Sphagnum</taxon>
    </lineage>
</organism>
<keyword evidence="2" id="KW-1185">Reference proteome</keyword>
<gene>
    <name evidence="1" type="ORF">CSSPTR1EN2_LOCUS5932</name>
</gene>
<dbReference type="Proteomes" id="UP001497512">
    <property type="component" value="Chromosome 13"/>
</dbReference>
<protein>
    <submittedName>
        <fullName evidence="1">Uncharacterized protein</fullName>
    </submittedName>
</protein>
<accession>A0ABP0TP32</accession>
<name>A0ABP0TP32_9BRYO</name>
<reference evidence="1" key="1">
    <citation type="submission" date="2024-02" db="EMBL/GenBank/DDBJ databases">
        <authorList>
            <consortium name="ELIXIR-Norway"/>
            <consortium name="Elixir Norway"/>
        </authorList>
    </citation>
    <scope>NUCLEOTIDE SEQUENCE</scope>
</reference>
<sequence>MLALDCFGGRESWGHCAYFGGGLFRREGEPRALRASTEAGALVVRERRCEVCRKRGRTAPRWMRPLSVPVCCGPSFPFYDDLRYPLPTRTSSSL</sequence>
<dbReference type="EMBL" id="OZ019905">
    <property type="protein sequence ID" value="CAK9201488.1"/>
    <property type="molecule type" value="Genomic_DNA"/>
</dbReference>
<evidence type="ECO:0000313" key="2">
    <source>
        <dbReference type="Proteomes" id="UP001497512"/>
    </source>
</evidence>